<evidence type="ECO:0000256" key="5">
    <source>
        <dbReference type="PROSITE-ProRule" id="PRU00449"/>
    </source>
</evidence>
<dbReference type="AlphaFoldDB" id="A0A9P6L4B1"/>
<proteinExistence type="predicted"/>
<dbReference type="InterPro" id="IPR035896">
    <property type="entry name" value="AN1-like_Znf"/>
</dbReference>
<dbReference type="EMBL" id="WIUZ02000013">
    <property type="protein sequence ID" value="KAF9781607.1"/>
    <property type="molecule type" value="Genomic_DNA"/>
</dbReference>
<comment type="caution">
    <text evidence="8">The sequence shown here is derived from an EMBL/GenBank/DDBJ whole genome shotgun (WGS) entry which is preliminary data.</text>
</comment>
<evidence type="ECO:0000256" key="1">
    <source>
        <dbReference type="ARBA" id="ARBA00022723"/>
    </source>
</evidence>
<dbReference type="Pfam" id="PF25403">
    <property type="entry name" value="zf-C2H2_ZFAND2"/>
    <property type="match status" value="1"/>
</dbReference>
<feature type="domain" description="AN1-type" evidence="7">
    <location>
        <begin position="103"/>
        <end position="151"/>
    </location>
</feature>
<dbReference type="Gene3D" id="4.10.1110.10">
    <property type="entry name" value="AN1-like Zinc finger"/>
    <property type="match status" value="2"/>
</dbReference>
<sequence length="280" mass="30449">MAATSEPPDGLLAVGHQCSAQYCDLIDFLPFKCQHCERKFCGEHYLPASHKCDKYDERKHNRVAPSCPLCNIPVTIPDGQDPNIPMEQHITNECSVMTGKAKKSNQPHCSNPRCKKLLFAPIRCDKCSQQFCPQHRFPSDHPCKTTTQTSSKPLTNTPSVSTKAQDIASDVSAKSNAAMAAIKRSMASAKSSAKPTPSSSSNLQPPQPIQKSTSSSTSSSSKTNLNPLLKTDRPPSFPSPKPLLTSVTNIERTPSTCADVANEMKLVYTPYRLPSLFASA</sequence>
<dbReference type="PROSITE" id="PS51039">
    <property type="entry name" value="ZF_AN1"/>
    <property type="match status" value="2"/>
</dbReference>
<gene>
    <name evidence="8" type="ORF">BJ322DRAFT_1077185</name>
</gene>
<dbReference type="PANTHER" id="PTHR14677:SF40">
    <property type="entry name" value="CDC48-ASSOCIATED UBIQUITIN-LIKE_ZINC FINGER PROTEIN 1"/>
    <property type="match status" value="1"/>
</dbReference>
<reference evidence="8" key="1">
    <citation type="journal article" date="2020" name="Nat. Commun.">
        <title>Large-scale genome sequencing of mycorrhizal fungi provides insights into the early evolution of symbiotic traits.</title>
        <authorList>
            <person name="Miyauchi S."/>
            <person name="Kiss E."/>
            <person name="Kuo A."/>
            <person name="Drula E."/>
            <person name="Kohler A."/>
            <person name="Sanchez-Garcia M."/>
            <person name="Morin E."/>
            <person name="Andreopoulos B."/>
            <person name="Barry K.W."/>
            <person name="Bonito G."/>
            <person name="Buee M."/>
            <person name="Carver A."/>
            <person name="Chen C."/>
            <person name="Cichocki N."/>
            <person name="Clum A."/>
            <person name="Culley D."/>
            <person name="Crous P.W."/>
            <person name="Fauchery L."/>
            <person name="Girlanda M."/>
            <person name="Hayes R.D."/>
            <person name="Keri Z."/>
            <person name="LaButti K."/>
            <person name="Lipzen A."/>
            <person name="Lombard V."/>
            <person name="Magnuson J."/>
            <person name="Maillard F."/>
            <person name="Murat C."/>
            <person name="Nolan M."/>
            <person name="Ohm R.A."/>
            <person name="Pangilinan J."/>
            <person name="Pereira M.F."/>
            <person name="Perotto S."/>
            <person name="Peter M."/>
            <person name="Pfister S."/>
            <person name="Riley R."/>
            <person name="Sitrit Y."/>
            <person name="Stielow J.B."/>
            <person name="Szollosi G."/>
            <person name="Zifcakova L."/>
            <person name="Stursova M."/>
            <person name="Spatafora J.W."/>
            <person name="Tedersoo L."/>
            <person name="Vaario L.M."/>
            <person name="Yamada A."/>
            <person name="Yan M."/>
            <person name="Wang P."/>
            <person name="Xu J."/>
            <person name="Bruns T."/>
            <person name="Baldrian P."/>
            <person name="Vilgalys R."/>
            <person name="Dunand C."/>
            <person name="Henrissat B."/>
            <person name="Grigoriev I.V."/>
            <person name="Hibbett D."/>
            <person name="Nagy L.G."/>
            <person name="Martin F.M."/>
        </authorList>
    </citation>
    <scope>NUCLEOTIDE SEQUENCE</scope>
    <source>
        <strain evidence="8">UH-Tt-Lm1</strain>
    </source>
</reference>
<keyword evidence="9" id="KW-1185">Reference proteome</keyword>
<feature type="domain" description="AN1-type" evidence="7">
    <location>
        <begin position="12"/>
        <end position="60"/>
    </location>
</feature>
<organism evidence="8 9">
    <name type="scientific">Thelephora terrestris</name>
    <dbReference type="NCBI Taxonomy" id="56493"/>
    <lineage>
        <taxon>Eukaryota</taxon>
        <taxon>Fungi</taxon>
        <taxon>Dikarya</taxon>
        <taxon>Basidiomycota</taxon>
        <taxon>Agaricomycotina</taxon>
        <taxon>Agaricomycetes</taxon>
        <taxon>Thelephorales</taxon>
        <taxon>Thelephoraceae</taxon>
        <taxon>Thelephora</taxon>
    </lineage>
</organism>
<evidence type="ECO:0000256" key="6">
    <source>
        <dbReference type="SAM" id="MobiDB-lite"/>
    </source>
</evidence>
<dbReference type="OrthoDB" id="431929at2759"/>
<dbReference type="InterPro" id="IPR057357">
    <property type="entry name" value="Znf-C2H2_ZFAND2A/B"/>
</dbReference>
<evidence type="ECO:0000259" key="7">
    <source>
        <dbReference type="PROSITE" id="PS51039"/>
    </source>
</evidence>
<dbReference type="PANTHER" id="PTHR14677">
    <property type="entry name" value="ARSENITE INDUCUBLE RNA ASSOCIATED PROTEIN AIP-1-RELATED"/>
    <property type="match status" value="1"/>
</dbReference>
<feature type="region of interest" description="Disordered" evidence="6">
    <location>
        <begin position="138"/>
        <end position="167"/>
    </location>
</feature>
<feature type="compositionally biased region" description="Low complexity" evidence="6">
    <location>
        <begin position="182"/>
        <end position="223"/>
    </location>
</feature>
<evidence type="ECO:0000256" key="4">
    <source>
        <dbReference type="ARBA" id="ARBA00022833"/>
    </source>
</evidence>
<feature type="region of interest" description="Disordered" evidence="6">
    <location>
        <begin position="182"/>
        <end position="250"/>
    </location>
</feature>
<keyword evidence="2" id="KW-0677">Repeat</keyword>
<feature type="compositionally biased region" description="Polar residues" evidence="6">
    <location>
        <begin position="144"/>
        <end position="164"/>
    </location>
</feature>
<evidence type="ECO:0000256" key="3">
    <source>
        <dbReference type="ARBA" id="ARBA00022771"/>
    </source>
</evidence>
<protein>
    <recommendedName>
        <fullName evidence="7">AN1-type domain-containing protein</fullName>
    </recommendedName>
</protein>
<evidence type="ECO:0000256" key="2">
    <source>
        <dbReference type="ARBA" id="ARBA00022737"/>
    </source>
</evidence>
<evidence type="ECO:0000313" key="8">
    <source>
        <dbReference type="EMBL" id="KAF9781607.1"/>
    </source>
</evidence>
<keyword evidence="1" id="KW-0479">Metal-binding</keyword>
<dbReference type="Pfam" id="PF01428">
    <property type="entry name" value="zf-AN1"/>
    <property type="match status" value="2"/>
</dbReference>
<accession>A0A9P6L4B1</accession>
<name>A0A9P6L4B1_9AGAM</name>
<dbReference type="GO" id="GO:0005737">
    <property type="term" value="C:cytoplasm"/>
    <property type="evidence" value="ECO:0007669"/>
    <property type="project" value="TreeGrafter"/>
</dbReference>
<dbReference type="SUPFAM" id="SSF118310">
    <property type="entry name" value="AN1-like Zinc finger"/>
    <property type="match status" value="2"/>
</dbReference>
<keyword evidence="3 5" id="KW-0863">Zinc-finger</keyword>
<dbReference type="SMART" id="SM00154">
    <property type="entry name" value="ZnF_AN1"/>
    <property type="match status" value="2"/>
</dbReference>
<keyword evidence="4" id="KW-0862">Zinc</keyword>
<dbReference type="Proteomes" id="UP000736335">
    <property type="component" value="Unassembled WGS sequence"/>
</dbReference>
<dbReference type="InterPro" id="IPR000058">
    <property type="entry name" value="Znf_AN1"/>
</dbReference>
<evidence type="ECO:0000313" key="9">
    <source>
        <dbReference type="Proteomes" id="UP000736335"/>
    </source>
</evidence>
<dbReference type="GO" id="GO:0008270">
    <property type="term" value="F:zinc ion binding"/>
    <property type="evidence" value="ECO:0007669"/>
    <property type="project" value="UniProtKB-KW"/>
</dbReference>
<reference evidence="8" key="2">
    <citation type="submission" date="2020-11" db="EMBL/GenBank/DDBJ databases">
        <authorList>
            <consortium name="DOE Joint Genome Institute"/>
            <person name="Kuo A."/>
            <person name="Miyauchi S."/>
            <person name="Kiss E."/>
            <person name="Drula E."/>
            <person name="Kohler A."/>
            <person name="Sanchez-Garcia M."/>
            <person name="Andreopoulos B."/>
            <person name="Barry K.W."/>
            <person name="Bonito G."/>
            <person name="Buee M."/>
            <person name="Carver A."/>
            <person name="Chen C."/>
            <person name="Cichocki N."/>
            <person name="Clum A."/>
            <person name="Culley D."/>
            <person name="Crous P.W."/>
            <person name="Fauchery L."/>
            <person name="Girlanda M."/>
            <person name="Hayes R."/>
            <person name="Keri Z."/>
            <person name="Labutti K."/>
            <person name="Lipzen A."/>
            <person name="Lombard V."/>
            <person name="Magnuson J."/>
            <person name="Maillard F."/>
            <person name="Morin E."/>
            <person name="Murat C."/>
            <person name="Nolan M."/>
            <person name="Ohm R."/>
            <person name="Pangilinan J."/>
            <person name="Pereira M."/>
            <person name="Perotto S."/>
            <person name="Peter M."/>
            <person name="Riley R."/>
            <person name="Sitrit Y."/>
            <person name="Stielow B."/>
            <person name="Szollosi G."/>
            <person name="Zifcakova L."/>
            <person name="Stursova M."/>
            <person name="Spatafora J.W."/>
            <person name="Tedersoo L."/>
            <person name="Vaario L.-M."/>
            <person name="Yamada A."/>
            <person name="Yan M."/>
            <person name="Wang P."/>
            <person name="Xu J."/>
            <person name="Bruns T."/>
            <person name="Baldrian P."/>
            <person name="Vilgalys R."/>
            <person name="Henrissat B."/>
            <person name="Grigoriev I.V."/>
            <person name="Hibbett D."/>
            <person name="Nagy L.G."/>
            <person name="Martin F.M."/>
        </authorList>
    </citation>
    <scope>NUCLEOTIDE SEQUENCE</scope>
    <source>
        <strain evidence="8">UH-Tt-Lm1</strain>
    </source>
</reference>